<protein>
    <submittedName>
        <fullName evidence="1">Uncharacterized protein</fullName>
    </submittedName>
</protein>
<name>A0ACC2IGC0_9PLEO</name>
<accession>A0ACC2IGC0</accession>
<comment type="caution">
    <text evidence="1">The sequence shown here is derived from an EMBL/GenBank/DDBJ whole genome shotgun (WGS) entry which is preliminary data.</text>
</comment>
<proteinExistence type="predicted"/>
<dbReference type="Proteomes" id="UP001153331">
    <property type="component" value="Unassembled WGS sequence"/>
</dbReference>
<gene>
    <name evidence="1" type="ORF">OPT61_g3866</name>
</gene>
<evidence type="ECO:0000313" key="1">
    <source>
        <dbReference type="EMBL" id="KAJ8114203.1"/>
    </source>
</evidence>
<evidence type="ECO:0000313" key="2">
    <source>
        <dbReference type="Proteomes" id="UP001153331"/>
    </source>
</evidence>
<reference evidence="1" key="1">
    <citation type="submission" date="2022-11" db="EMBL/GenBank/DDBJ databases">
        <title>Genome Sequence of Boeremia exigua.</title>
        <authorList>
            <person name="Buettner E."/>
        </authorList>
    </citation>
    <scope>NUCLEOTIDE SEQUENCE</scope>
    <source>
        <strain evidence="1">CU02</strain>
    </source>
</reference>
<keyword evidence="2" id="KW-1185">Reference proteome</keyword>
<dbReference type="EMBL" id="JAPHNI010000207">
    <property type="protein sequence ID" value="KAJ8114203.1"/>
    <property type="molecule type" value="Genomic_DNA"/>
</dbReference>
<organism evidence="1 2">
    <name type="scientific">Boeremia exigua</name>
    <dbReference type="NCBI Taxonomy" id="749465"/>
    <lineage>
        <taxon>Eukaryota</taxon>
        <taxon>Fungi</taxon>
        <taxon>Dikarya</taxon>
        <taxon>Ascomycota</taxon>
        <taxon>Pezizomycotina</taxon>
        <taxon>Dothideomycetes</taxon>
        <taxon>Pleosporomycetidae</taxon>
        <taxon>Pleosporales</taxon>
        <taxon>Pleosporineae</taxon>
        <taxon>Didymellaceae</taxon>
        <taxon>Boeremia</taxon>
    </lineage>
</organism>
<sequence>MTPQTPSTEPHLLRKSRVLPQQLGGERVIPLSLLDATTANFALTNAIWLFERPTVSLAPTDVFDHLRKALSSTLNAYPQWCGFLKAILTVDGQELPPETASFPAHAKRYGRVYVHFGTTTDPGVEFIEATSMATVDSLYRADSARRRPIWNRRTDDETLNQFVPSTAVVAALEPNDKDTDDCYKPSMALQYTQLACGGLVLAAKIAHPLADITALIRFVQDWACNSRAILVGAPLPKLSPIFDPSLLDASAAGDINADVAEYNIIEDALSLPLHRYDWWAPPAKPPSSFPLDTPLAGRSMPWDEWDTKAPVDQYTIHFSKEQVDHLWQSAMQGSSSVSSDLRISKHDALLAHLWSCVVRARSLQEDHGPVHCDLVLGTRPALQFNSSFIGSPTMMLNIEMAAAEVASGSALGQIALRIRETISTVNSRRQVAAHLHSVAYEKSPQRIWQAFLGQRHILVTTWARAGIYDVDFGLGSRIRYADGVVPCLDGCILIGDAAPTETSHSSSSESGALLIQAYGYSACIVARRYNYGVHEPANHRSCFFISFWKTRLFIHCSGSTSYPLASFAMHLLLVPAAIAVSCNAFALPWTSRAVDQAVPALSLANFDTPKYARPLTLDEALSGANASVTTMKPEDLLDAKNRMPALVIPTDALLPNTSQGVDAALHKFAKRQSVCPNLRIRIEWDASSDSDRQGYIDAIKCLMNRPASGQFPVSRNRYDDLVGLHQVLTPNIHGNAMFLLWHRYYTWTFESLLRDECSYNGPMLWFDETRYAGNFVASSIFSDRWFGSVDIGGACVRDGQFADLSLVYGPGDANTPHCLARNNDNSRTINTGGAIVDACNNRENYADMAACAEGGAHAWGHNGIGAVMQDVYASPGDPMFFLHHSFVDRNFRIWQNNGGQPRVSNIDGTDTNGNDLTLDTTINVYGIRPDVRIGDILDTRASTLCYKYNY</sequence>